<evidence type="ECO:0000313" key="1">
    <source>
        <dbReference type="EMBL" id="TCK92603.1"/>
    </source>
</evidence>
<dbReference type="Gene3D" id="1.10.10.10">
    <property type="entry name" value="Winged helix-like DNA-binding domain superfamily/Winged helix DNA-binding domain"/>
    <property type="match status" value="1"/>
</dbReference>
<reference evidence="1 2" key="1">
    <citation type="submission" date="2019-03" db="EMBL/GenBank/DDBJ databases">
        <title>Genomic Encyclopedia of Type Strains, Phase IV (KMG-IV): sequencing the most valuable type-strain genomes for metagenomic binning, comparative biology and taxonomic classification.</title>
        <authorList>
            <person name="Goeker M."/>
        </authorList>
    </citation>
    <scope>NUCLEOTIDE SEQUENCE [LARGE SCALE GENOMIC DNA]</scope>
    <source>
        <strain evidence="1 2">DSM 24176</strain>
    </source>
</reference>
<protein>
    <submittedName>
        <fullName evidence="1">RNA polymerase sigma factor (Sigma-70 family)</fullName>
    </submittedName>
</protein>
<dbReference type="SUPFAM" id="SSF88659">
    <property type="entry name" value="Sigma3 and sigma4 domains of RNA polymerase sigma factors"/>
    <property type="match status" value="1"/>
</dbReference>
<comment type="caution">
    <text evidence="1">The sequence shown here is derived from an EMBL/GenBank/DDBJ whole genome shotgun (WGS) entry which is preliminary data.</text>
</comment>
<dbReference type="RefSeq" id="WP_132282470.1">
    <property type="nucleotide sequence ID" value="NZ_SMGQ01000013.1"/>
</dbReference>
<dbReference type="InterPro" id="IPR036388">
    <property type="entry name" value="WH-like_DNA-bd_sf"/>
</dbReference>
<dbReference type="EMBL" id="SMGQ01000013">
    <property type="protein sequence ID" value="TCK92603.1"/>
    <property type="molecule type" value="Genomic_DNA"/>
</dbReference>
<evidence type="ECO:0000313" key="2">
    <source>
        <dbReference type="Proteomes" id="UP000294545"/>
    </source>
</evidence>
<gene>
    <name evidence="1" type="ORF">EDC19_1752</name>
</gene>
<proteinExistence type="predicted"/>
<accession>A0A4R1MRR7</accession>
<keyword evidence="2" id="KW-1185">Reference proteome</keyword>
<sequence length="144" mass="17644">MSFNKGYEFKRFEKQWEQEKIWMRTEGMRDGDIKKMYEYDRIYFNSRRRYEEHRVGEIQSDHLGVEEDFEQNLEFMDLIRDEKLFRAISQLKTNELELLKLFAIHDMRVTEIAHLKGKSKSNISEKLTRIIEKVKKNYNNPNKN</sequence>
<dbReference type="Proteomes" id="UP000294545">
    <property type="component" value="Unassembled WGS sequence"/>
</dbReference>
<dbReference type="InterPro" id="IPR013324">
    <property type="entry name" value="RNA_pol_sigma_r3/r4-like"/>
</dbReference>
<organism evidence="1 2">
    <name type="scientific">Natranaerovirga hydrolytica</name>
    <dbReference type="NCBI Taxonomy" id="680378"/>
    <lineage>
        <taxon>Bacteria</taxon>
        <taxon>Bacillati</taxon>
        <taxon>Bacillota</taxon>
        <taxon>Clostridia</taxon>
        <taxon>Lachnospirales</taxon>
        <taxon>Natranaerovirgaceae</taxon>
        <taxon>Natranaerovirga</taxon>
    </lineage>
</organism>
<name>A0A4R1MRR7_9FIRM</name>
<dbReference type="OrthoDB" id="9789193at2"/>
<dbReference type="AlphaFoldDB" id="A0A4R1MRR7"/>